<organism evidence="1 2">
    <name type="scientific">Bizionia echini</name>
    <dbReference type="NCBI Taxonomy" id="649333"/>
    <lineage>
        <taxon>Bacteria</taxon>
        <taxon>Pseudomonadati</taxon>
        <taxon>Bacteroidota</taxon>
        <taxon>Flavobacteriia</taxon>
        <taxon>Flavobacteriales</taxon>
        <taxon>Flavobacteriaceae</taxon>
        <taxon>Bizionia</taxon>
    </lineage>
</organism>
<dbReference type="AlphaFoldDB" id="A0A1I5BKX2"/>
<reference evidence="2" key="1">
    <citation type="submission" date="2016-10" db="EMBL/GenBank/DDBJ databases">
        <authorList>
            <person name="Varghese N."/>
            <person name="Submissions S."/>
        </authorList>
    </citation>
    <scope>NUCLEOTIDE SEQUENCE [LARGE SCALE GENOMIC DNA]</scope>
    <source>
        <strain evidence="2">DSM 23925</strain>
    </source>
</reference>
<evidence type="ECO:0000313" key="2">
    <source>
        <dbReference type="Proteomes" id="UP000198705"/>
    </source>
</evidence>
<gene>
    <name evidence="1" type="ORF">SAMN04487989_103196</name>
</gene>
<accession>A0A1I5BKX2</accession>
<keyword evidence="2" id="KW-1185">Reference proteome</keyword>
<name>A0A1I5BKX2_9FLAO</name>
<sequence length="132" mass="14717">MIKRLSHIITAYVLTLIVLAHNINSLVIVSDFVLNQDFIAKTLCIQKDDQQGCNGKCHLKTQLAKNETGTNGKSPLQNTVKRQSLDVFFVSEINTIAELLEPVNRTAISIYSYTPRLDNQSLSVETPPPDFS</sequence>
<protein>
    <submittedName>
        <fullName evidence="1">Uncharacterized protein</fullName>
    </submittedName>
</protein>
<dbReference type="EMBL" id="FOVN01000003">
    <property type="protein sequence ID" value="SFN75276.1"/>
    <property type="molecule type" value="Genomic_DNA"/>
</dbReference>
<dbReference type="RefSeq" id="WP_092207990.1">
    <property type="nucleotide sequence ID" value="NZ_FOVN01000003.1"/>
</dbReference>
<dbReference type="OrthoDB" id="980645at2"/>
<dbReference type="Proteomes" id="UP000198705">
    <property type="component" value="Unassembled WGS sequence"/>
</dbReference>
<proteinExistence type="predicted"/>
<dbReference type="STRING" id="649333.SAMN04487989_103196"/>
<evidence type="ECO:0000313" key="1">
    <source>
        <dbReference type="EMBL" id="SFN75276.1"/>
    </source>
</evidence>